<organism evidence="1">
    <name type="scientific">marine sediment metagenome</name>
    <dbReference type="NCBI Taxonomy" id="412755"/>
    <lineage>
        <taxon>unclassified sequences</taxon>
        <taxon>metagenomes</taxon>
        <taxon>ecological metagenomes</taxon>
    </lineage>
</organism>
<gene>
    <name evidence="1" type="ORF">LCGC14_1101650</name>
</gene>
<comment type="caution">
    <text evidence="1">The sequence shown here is derived from an EMBL/GenBank/DDBJ whole genome shotgun (WGS) entry which is preliminary data.</text>
</comment>
<dbReference type="EMBL" id="LAZR01004968">
    <property type="protein sequence ID" value="KKN04033.1"/>
    <property type="molecule type" value="Genomic_DNA"/>
</dbReference>
<proteinExistence type="predicted"/>
<dbReference type="AlphaFoldDB" id="A0A0F9QFH0"/>
<protein>
    <submittedName>
        <fullName evidence="1">Uncharacterized protein</fullName>
    </submittedName>
</protein>
<sequence length="118" mass="13645">MTKQLVEAVEQYDEDTGNLSDDLREHGLEDLQNKYGLDLNEAGMLWLVIREDTDPLYCAYGIKEENSKAFLENVQESIHQSFEGHWSDYDRIVIRSYLADIALATHLTVDPDLRVPTW</sequence>
<accession>A0A0F9QFH0</accession>
<name>A0A0F9QFH0_9ZZZZ</name>
<reference evidence="1" key="1">
    <citation type="journal article" date="2015" name="Nature">
        <title>Complex archaea that bridge the gap between prokaryotes and eukaryotes.</title>
        <authorList>
            <person name="Spang A."/>
            <person name="Saw J.H."/>
            <person name="Jorgensen S.L."/>
            <person name="Zaremba-Niedzwiedzka K."/>
            <person name="Martijn J."/>
            <person name="Lind A.E."/>
            <person name="van Eijk R."/>
            <person name="Schleper C."/>
            <person name="Guy L."/>
            <person name="Ettema T.J."/>
        </authorList>
    </citation>
    <scope>NUCLEOTIDE SEQUENCE</scope>
</reference>
<evidence type="ECO:0000313" key="1">
    <source>
        <dbReference type="EMBL" id="KKN04033.1"/>
    </source>
</evidence>